<gene>
    <name evidence="3" type="ORF">Goari_003954</name>
</gene>
<accession>A0A7J8Y1Z4</accession>
<dbReference type="InterPro" id="IPR044730">
    <property type="entry name" value="RNase_H-like_dom_plant"/>
</dbReference>
<keyword evidence="1" id="KW-0812">Transmembrane</keyword>
<feature type="domain" description="RNase H type-1" evidence="2">
    <location>
        <begin position="16"/>
        <end position="118"/>
    </location>
</feature>
<dbReference type="Proteomes" id="UP000593577">
    <property type="component" value="Unassembled WGS sequence"/>
</dbReference>
<organism evidence="3 4">
    <name type="scientific">Gossypium aridum</name>
    <name type="common">American cotton</name>
    <name type="synonym">Erioxylum aridum</name>
    <dbReference type="NCBI Taxonomy" id="34290"/>
    <lineage>
        <taxon>Eukaryota</taxon>
        <taxon>Viridiplantae</taxon>
        <taxon>Streptophyta</taxon>
        <taxon>Embryophyta</taxon>
        <taxon>Tracheophyta</taxon>
        <taxon>Spermatophyta</taxon>
        <taxon>Magnoliopsida</taxon>
        <taxon>eudicotyledons</taxon>
        <taxon>Gunneridae</taxon>
        <taxon>Pentapetalae</taxon>
        <taxon>rosids</taxon>
        <taxon>malvids</taxon>
        <taxon>Malvales</taxon>
        <taxon>Malvaceae</taxon>
        <taxon>Malvoideae</taxon>
        <taxon>Gossypium</taxon>
    </lineage>
</organism>
<comment type="caution">
    <text evidence="3">The sequence shown here is derived from an EMBL/GenBank/DDBJ whole genome shotgun (WGS) entry which is preliminary data.</text>
</comment>
<sequence length="118" mass="13522">MIKLMWALIDTTSAIRANVAMSGGVVRDHDGNWIVGFTRFLGVYPLFEAEVWSILGGILILLNKGYRRAIILTDNLEVAQILNDLDLEDSGITMLRRTQRIMRLEGMWKIKHIPRNRN</sequence>
<keyword evidence="1" id="KW-1133">Transmembrane helix</keyword>
<dbReference type="Pfam" id="PF13456">
    <property type="entry name" value="RVT_3"/>
    <property type="match status" value="1"/>
</dbReference>
<keyword evidence="4" id="KW-1185">Reference proteome</keyword>
<name>A0A7J8Y1Z4_GOSAI</name>
<keyword evidence="1" id="KW-0472">Membrane</keyword>
<dbReference type="EMBL" id="JABFAA010000010">
    <property type="protein sequence ID" value="MBA0693591.1"/>
    <property type="molecule type" value="Genomic_DNA"/>
</dbReference>
<dbReference type="InterPro" id="IPR002156">
    <property type="entry name" value="RNaseH_domain"/>
</dbReference>
<dbReference type="GO" id="GO:0003676">
    <property type="term" value="F:nucleic acid binding"/>
    <property type="evidence" value="ECO:0007669"/>
    <property type="project" value="InterPro"/>
</dbReference>
<dbReference type="Gene3D" id="3.30.420.10">
    <property type="entry name" value="Ribonuclease H-like superfamily/Ribonuclease H"/>
    <property type="match status" value="1"/>
</dbReference>
<dbReference type="InterPro" id="IPR036397">
    <property type="entry name" value="RNaseH_sf"/>
</dbReference>
<reference evidence="3 4" key="1">
    <citation type="journal article" date="2019" name="Genome Biol. Evol.">
        <title>Insights into the evolution of the New World diploid cottons (Gossypium, subgenus Houzingenia) based on genome sequencing.</title>
        <authorList>
            <person name="Grover C.E."/>
            <person name="Arick M.A. 2nd"/>
            <person name="Thrash A."/>
            <person name="Conover J.L."/>
            <person name="Sanders W.S."/>
            <person name="Peterson D.G."/>
            <person name="Frelichowski J.E."/>
            <person name="Scheffler J.A."/>
            <person name="Scheffler B.E."/>
            <person name="Wendel J.F."/>
        </authorList>
    </citation>
    <scope>NUCLEOTIDE SEQUENCE [LARGE SCALE GENOMIC DNA]</scope>
    <source>
        <strain evidence="3">185</strain>
        <tissue evidence="3">Leaf</tissue>
    </source>
</reference>
<evidence type="ECO:0000313" key="4">
    <source>
        <dbReference type="Proteomes" id="UP000593577"/>
    </source>
</evidence>
<evidence type="ECO:0000259" key="2">
    <source>
        <dbReference type="Pfam" id="PF13456"/>
    </source>
</evidence>
<dbReference type="GO" id="GO:0004523">
    <property type="term" value="F:RNA-DNA hybrid ribonuclease activity"/>
    <property type="evidence" value="ECO:0007669"/>
    <property type="project" value="InterPro"/>
</dbReference>
<evidence type="ECO:0000313" key="3">
    <source>
        <dbReference type="EMBL" id="MBA0693591.1"/>
    </source>
</evidence>
<feature type="transmembrane region" description="Helical" evidence="1">
    <location>
        <begin position="43"/>
        <end position="62"/>
    </location>
</feature>
<evidence type="ECO:0000256" key="1">
    <source>
        <dbReference type="SAM" id="Phobius"/>
    </source>
</evidence>
<dbReference type="CDD" id="cd06222">
    <property type="entry name" value="RNase_H_like"/>
    <property type="match status" value="1"/>
</dbReference>
<proteinExistence type="predicted"/>
<dbReference type="InterPro" id="IPR053151">
    <property type="entry name" value="RNase_H-like"/>
</dbReference>
<protein>
    <recommendedName>
        <fullName evidence="2">RNase H type-1 domain-containing protein</fullName>
    </recommendedName>
</protein>
<dbReference type="PANTHER" id="PTHR47723">
    <property type="entry name" value="OS05G0353850 PROTEIN"/>
    <property type="match status" value="1"/>
</dbReference>
<dbReference type="AlphaFoldDB" id="A0A7J8Y1Z4"/>
<dbReference type="PANTHER" id="PTHR47723:SF19">
    <property type="entry name" value="POLYNUCLEOTIDYL TRANSFERASE, RIBONUCLEASE H-LIKE SUPERFAMILY PROTEIN"/>
    <property type="match status" value="1"/>
</dbReference>